<evidence type="ECO:0000256" key="2">
    <source>
        <dbReference type="SAM" id="SignalP"/>
    </source>
</evidence>
<proteinExistence type="predicted"/>
<dbReference type="GO" id="GO:0055085">
    <property type="term" value="P:transmembrane transport"/>
    <property type="evidence" value="ECO:0007669"/>
    <property type="project" value="InterPro"/>
</dbReference>
<organism evidence="3 4">
    <name type="scientific">Azospirillum brasilense</name>
    <dbReference type="NCBI Taxonomy" id="192"/>
    <lineage>
        <taxon>Bacteria</taxon>
        <taxon>Pseudomonadati</taxon>
        <taxon>Pseudomonadota</taxon>
        <taxon>Alphaproteobacteria</taxon>
        <taxon>Rhodospirillales</taxon>
        <taxon>Azospirillaceae</taxon>
        <taxon>Azospirillum</taxon>
    </lineage>
</organism>
<evidence type="ECO:0000313" key="4">
    <source>
        <dbReference type="Proteomes" id="UP000476837"/>
    </source>
</evidence>
<evidence type="ECO:0000256" key="1">
    <source>
        <dbReference type="ARBA" id="ARBA00022729"/>
    </source>
</evidence>
<dbReference type="Proteomes" id="UP000476837">
    <property type="component" value="Unassembled WGS sequence"/>
</dbReference>
<keyword evidence="1 2" id="KW-0732">Signal</keyword>
<dbReference type="EMBL" id="QOKV01000009">
    <property type="protein sequence ID" value="KAA0684944.1"/>
    <property type="molecule type" value="Genomic_DNA"/>
</dbReference>
<feature type="chain" id="PRO_5026722412" evidence="2">
    <location>
        <begin position="33"/>
        <end position="343"/>
    </location>
</feature>
<accession>A0A6L3AZU4</accession>
<dbReference type="AlphaFoldDB" id="A0A6L3AZU4"/>
<comment type="caution">
    <text evidence="3">The sequence shown here is derived from an EMBL/GenBank/DDBJ whole genome shotgun (WGS) entry which is preliminary data.</text>
</comment>
<reference evidence="3 4" key="1">
    <citation type="submission" date="2018-07" db="EMBL/GenBank/DDBJ databases">
        <title>Genome sequence of Roseomonas fauriae ATCC 49958.</title>
        <authorList>
            <person name="Sant'Anna F.H."/>
            <person name="Baldani J.I."/>
            <person name="Zilli J.E."/>
            <person name="Reis V.M."/>
            <person name="Hartmann A."/>
            <person name="Cruz L."/>
            <person name="de Souza E.M."/>
            <person name="de Oliveira Pedrosa F."/>
            <person name="Passaglia L.M.P."/>
        </authorList>
    </citation>
    <scope>NUCLEOTIDE SEQUENCE [LARGE SCALE GENOMIC DNA]</scope>
    <source>
        <strain evidence="3 4">ATCC 49958</strain>
    </source>
</reference>
<dbReference type="NCBIfam" id="NF037995">
    <property type="entry name" value="TRAP_S1"/>
    <property type="match status" value="1"/>
</dbReference>
<gene>
    <name evidence="3" type="ORF">DS837_15830</name>
</gene>
<dbReference type="Gene3D" id="3.40.190.170">
    <property type="entry name" value="Bacterial extracellular solute-binding protein, family 7"/>
    <property type="match status" value="1"/>
</dbReference>
<dbReference type="PANTHER" id="PTHR33376:SF5">
    <property type="entry name" value="EXTRACYTOPLASMIC SOLUTE RECEPTOR PROTEIN"/>
    <property type="match status" value="1"/>
</dbReference>
<dbReference type="Pfam" id="PF03480">
    <property type="entry name" value="DctP"/>
    <property type="match status" value="1"/>
</dbReference>
<name>A0A6L3AZU4_AZOBR</name>
<feature type="signal peptide" evidence="2">
    <location>
        <begin position="1"/>
        <end position="32"/>
    </location>
</feature>
<dbReference type="SUPFAM" id="SSF53850">
    <property type="entry name" value="Periplasmic binding protein-like II"/>
    <property type="match status" value="1"/>
</dbReference>
<dbReference type="InterPro" id="IPR038404">
    <property type="entry name" value="TRAP_DctP_sf"/>
</dbReference>
<sequence>MLIKEGDMRFCKSACTALLAAGMALSALPAAAETTLRLHSVWVESRPVAEYLNYFSKKVEEHSKGDLKIQVFHGGSLGIKDADILRVLPSGAVDMSALYPEYVARDEPELAVAYVQGSIEAVDDQLKAVPAIQAIYAPVFEKWGITTLGAVQVPERGVHVFCKTPVRSLEDLKSKKIRVWGRHQVETFKKLGIAAQIIGQNDMYVALQTGVVDCATYMGSIATTISLQEVTPYAAYLQPHAGVPINLLISTKRFQSLSPAQQEALRAAAADVLAYTNDEFTKGEREEAGLKKLADAGGKMLEPFSDADQAAFITAARTTWKEMSEQVGPKAVANMNAILDAVK</sequence>
<dbReference type="InterPro" id="IPR018389">
    <property type="entry name" value="DctP_fam"/>
</dbReference>
<protein>
    <submittedName>
        <fullName evidence="3">C4-dicarboxylate ABC transporter substrate-binding protein</fullName>
    </submittedName>
</protein>
<evidence type="ECO:0000313" key="3">
    <source>
        <dbReference type="EMBL" id="KAA0684944.1"/>
    </source>
</evidence>
<dbReference type="PANTHER" id="PTHR33376">
    <property type="match status" value="1"/>
</dbReference>